<comment type="caution">
    <text evidence="1">The sequence shown here is derived from an EMBL/GenBank/DDBJ whole genome shotgun (WGS) entry which is preliminary data.</text>
</comment>
<proteinExistence type="predicted"/>
<name>A0A6N9PZ51_9BACL</name>
<protein>
    <submittedName>
        <fullName evidence="1">Uncharacterized protein</fullName>
    </submittedName>
</protein>
<keyword evidence="2" id="KW-1185">Reference proteome</keyword>
<dbReference type="EMBL" id="SIJB01000012">
    <property type="protein sequence ID" value="NBI28257.1"/>
    <property type="molecule type" value="Genomic_DNA"/>
</dbReference>
<dbReference type="Proteomes" id="UP000448943">
    <property type="component" value="Unassembled WGS sequence"/>
</dbReference>
<reference evidence="1 2" key="1">
    <citation type="submission" date="2019-01" db="EMBL/GenBank/DDBJ databases">
        <title>Chengkuizengella sp. nov., isolated from deep-sea sediment of East Pacific Ocean.</title>
        <authorList>
            <person name="Yang J."/>
            <person name="Lai Q."/>
            <person name="Shao Z."/>
        </authorList>
    </citation>
    <scope>NUCLEOTIDE SEQUENCE [LARGE SCALE GENOMIC DNA]</scope>
    <source>
        <strain evidence="1 2">YPA3-1-1</strain>
    </source>
</reference>
<evidence type="ECO:0000313" key="2">
    <source>
        <dbReference type="Proteomes" id="UP000448943"/>
    </source>
</evidence>
<organism evidence="1 2">
    <name type="scientific">Chengkuizengella marina</name>
    <dbReference type="NCBI Taxonomy" id="2507566"/>
    <lineage>
        <taxon>Bacteria</taxon>
        <taxon>Bacillati</taxon>
        <taxon>Bacillota</taxon>
        <taxon>Bacilli</taxon>
        <taxon>Bacillales</taxon>
        <taxon>Paenibacillaceae</taxon>
        <taxon>Chengkuizengella</taxon>
    </lineage>
</organism>
<dbReference type="AlphaFoldDB" id="A0A6N9PZ51"/>
<sequence>MGVFDRTVCDCCVCPMQCVLKQLEGLDVGFATLVSSSTVGSAPLLEKVEDFIAFTTEGMYAICEVNAVAVASENFPPINLKPLHKDKKGECSCCEDPTTNLLKTLIGQTVSIEALVDPSVFIAPLPGVIFAVGEGIVLFDTTLVNPMTGELVPVRSAVSTCKITRVITS</sequence>
<accession>A0A6N9PZ51</accession>
<dbReference type="OrthoDB" id="2881384at2"/>
<dbReference type="RefSeq" id="WP_160645040.1">
    <property type="nucleotide sequence ID" value="NZ_SIJB01000012.1"/>
</dbReference>
<gene>
    <name evidence="1" type="ORF">ERL59_04715</name>
</gene>
<evidence type="ECO:0000313" key="1">
    <source>
        <dbReference type="EMBL" id="NBI28257.1"/>
    </source>
</evidence>